<organism evidence="2 3">
    <name type="scientific">Microvirga makkahensis</name>
    <dbReference type="NCBI Taxonomy" id="1128670"/>
    <lineage>
        <taxon>Bacteria</taxon>
        <taxon>Pseudomonadati</taxon>
        <taxon>Pseudomonadota</taxon>
        <taxon>Alphaproteobacteria</taxon>
        <taxon>Hyphomicrobiales</taxon>
        <taxon>Methylobacteriaceae</taxon>
        <taxon>Microvirga</taxon>
    </lineage>
</organism>
<keyword evidence="3" id="KW-1185">Reference proteome</keyword>
<dbReference type="EMBL" id="WURB01000002">
    <property type="protein sequence ID" value="MXQ10448.1"/>
    <property type="molecule type" value="Genomic_DNA"/>
</dbReference>
<feature type="compositionally biased region" description="Basic and acidic residues" evidence="1">
    <location>
        <begin position="47"/>
        <end position="56"/>
    </location>
</feature>
<comment type="caution">
    <text evidence="2">The sequence shown here is derived from an EMBL/GenBank/DDBJ whole genome shotgun (WGS) entry which is preliminary data.</text>
</comment>
<evidence type="ECO:0000313" key="2">
    <source>
        <dbReference type="EMBL" id="MXQ10448.1"/>
    </source>
</evidence>
<name>A0A7X3MNV6_9HYPH</name>
<evidence type="ECO:0000313" key="3">
    <source>
        <dbReference type="Proteomes" id="UP000436483"/>
    </source>
</evidence>
<dbReference type="RefSeq" id="WP_160883063.1">
    <property type="nucleotide sequence ID" value="NZ_WURB01000002.1"/>
</dbReference>
<accession>A0A7X3MNV6</accession>
<proteinExistence type="predicted"/>
<gene>
    <name evidence="2" type="ORF">GR328_03035</name>
</gene>
<reference evidence="2 3" key="2">
    <citation type="submission" date="2020-01" db="EMBL/GenBank/DDBJ databases">
        <title>Microvirga sp. nov., an arsenate reduction bacterium isolated from Tibet hotspring sediments.</title>
        <authorList>
            <person name="Xian W.-D."/>
            <person name="Li W.-J."/>
        </authorList>
    </citation>
    <scope>NUCLEOTIDE SEQUENCE [LARGE SCALE GENOMIC DNA]</scope>
    <source>
        <strain evidence="2 3">KCTC 23863</strain>
    </source>
</reference>
<evidence type="ECO:0000256" key="1">
    <source>
        <dbReference type="SAM" id="MobiDB-lite"/>
    </source>
</evidence>
<sequence>MGNSAQITSLYRALESAAAGRPTAVRDMSPDDRAAYMRAAKRKSRQREKEAAESGRPEPTAAMIREALADAAILILATDAPGGAQVRNILFKAFPGRAGVAGSVTAKARSGKLKPKLLTPERLRGTA</sequence>
<reference evidence="2 3" key="1">
    <citation type="submission" date="2019-12" db="EMBL/GenBank/DDBJ databases">
        <authorList>
            <person name="Yuan C.-G."/>
        </authorList>
    </citation>
    <scope>NUCLEOTIDE SEQUENCE [LARGE SCALE GENOMIC DNA]</scope>
    <source>
        <strain evidence="2 3">KCTC 23863</strain>
    </source>
</reference>
<feature type="region of interest" description="Disordered" evidence="1">
    <location>
        <begin position="37"/>
        <end position="60"/>
    </location>
</feature>
<protein>
    <submittedName>
        <fullName evidence="2">Uncharacterized protein</fullName>
    </submittedName>
</protein>
<dbReference type="AlphaFoldDB" id="A0A7X3MNV6"/>
<dbReference type="Proteomes" id="UP000436483">
    <property type="component" value="Unassembled WGS sequence"/>
</dbReference>